<dbReference type="AlphaFoldDB" id="A0A537KCW9"/>
<sequence>MKDNRLQRRLNNREVAYGIVTGWADPDIVETAGACGFDFVFIDAEHGALGIRDCASLVRAASCEDMATLIRVPYGDIRGAYVYLDTGAAGLIFPHIKSAADARGIVAASMFPPEGTRGALSSSRAARYGTAGKPLDYYRAANSVVWALPLVEDLEGISNLDEILGVPGIRGLFIGPGDLAVSQVRAGDTSLPAVDSVVRSAIAKGLGAGKVVATVAGTPAAAGALVDQGVRIIAVGATALFTGACRSFLENVPRSVTSGR</sequence>
<dbReference type="Proteomes" id="UP000318509">
    <property type="component" value="Unassembled WGS sequence"/>
</dbReference>
<reference evidence="5 6" key="1">
    <citation type="journal article" date="2019" name="Nat. Microbiol.">
        <title>Mediterranean grassland soil C-N compound turnover is dependent on rainfall and depth, and is mediated by genomically divergent microorganisms.</title>
        <authorList>
            <person name="Diamond S."/>
            <person name="Andeer P.F."/>
            <person name="Li Z."/>
            <person name="Crits-Christoph A."/>
            <person name="Burstein D."/>
            <person name="Anantharaman K."/>
            <person name="Lane K.R."/>
            <person name="Thomas B.C."/>
            <person name="Pan C."/>
            <person name="Northen T.R."/>
            <person name="Banfield J.F."/>
        </authorList>
    </citation>
    <scope>NUCLEOTIDE SEQUENCE [LARGE SCALE GENOMIC DNA]</scope>
    <source>
        <strain evidence="5">NP_3</strain>
    </source>
</reference>
<dbReference type="InterPro" id="IPR005000">
    <property type="entry name" value="Aldolase/citrate-lyase_domain"/>
</dbReference>
<accession>A0A537KCW9</accession>
<evidence type="ECO:0000313" key="5">
    <source>
        <dbReference type="EMBL" id="TMI93619.1"/>
    </source>
</evidence>
<comment type="caution">
    <text evidence="5">The sequence shown here is derived from an EMBL/GenBank/DDBJ whole genome shotgun (WGS) entry which is preliminary data.</text>
</comment>
<evidence type="ECO:0000256" key="1">
    <source>
        <dbReference type="ARBA" id="ARBA00005568"/>
    </source>
</evidence>
<evidence type="ECO:0000313" key="6">
    <source>
        <dbReference type="Proteomes" id="UP000318509"/>
    </source>
</evidence>
<dbReference type="GO" id="GO:0016832">
    <property type="term" value="F:aldehyde-lyase activity"/>
    <property type="evidence" value="ECO:0007669"/>
    <property type="project" value="TreeGrafter"/>
</dbReference>
<dbReference type="GO" id="GO:0005737">
    <property type="term" value="C:cytoplasm"/>
    <property type="evidence" value="ECO:0007669"/>
    <property type="project" value="TreeGrafter"/>
</dbReference>
<feature type="domain" description="HpcH/HpaI aldolase/citrate lyase" evidence="4">
    <location>
        <begin position="24"/>
        <end position="238"/>
    </location>
</feature>
<dbReference type="EMBL" id="VBAK01000020">
    <property type="protein sequence ID" value="TMI93619.1"/>
    <property type="molecule type" value="Genomic_DNA"/>
</dbReference>
<keyword evidence="3" id="KW-0456">Lyase</keyword>
<evidence type="ECO:0000256" key="2">
    <source>
        <dbReference type="ARBA" id="ARBA00022723"/>
    </source>
</evidence>
<name>A0A537KCW9_9BACT</name>
<dbReference type="InterPro" id="IPR015813">
    <property type="entry name" value="Pyrv/PenolPyrv_kinase-like_dom"/>
</dbReference>
<dbReference type="PANTHER" id="PTHR30502:SF0">
    <property type="entry name" value="PHOSPHOENOLPYRUVATE CARBOXYLASE FAMILY PROTEIN"/>
    <property type="match status" value="1"/>
</dbReference>
<protein>
    <recommendedName>
        <fullName evidence="4">HpcH/HpaI aldolase/citrate lyase domain-containing protein</fullName>
    </recommendedName>
</protein>
<evidence type="ECO:0000259" key="4">
    <source>
        <dbReference type="Pfam" id="PF03328"/>
    </source>
</evidence>
<dbReference type="Pfam" id="PF03328">
    <property type="entry name" value="HpcH_HpaI"/>
    <property type="match status" value="1"/>
</dbReference>
<dbReference type="Gene3D" id="3.20.20.60">
    <property type="entry name" value="Phosphoenolpyruvate-binding domains"/>
    <property type="match status" value="1"/>
</dbReference>
<evidence type="ECO:0000256" key="3">
    <source>
        <dbReference type="ARBA" id="ARBA00023239"/>
    </source>
</evidence>
<organism evidence="5 6">
    <name type="scientific">Candidatus Segetimicrobium genomatis</name>
    <dbReference type="NCBI Taxonomy" id="2569760"/>
    <lineage>
        <taxon>Bacteria</taxon>
        <taxon>Bacillati</taxon>
        <taxon>Candidatus Sysuimicrobiota</taxon>
        <taxon>Candidatus Sysuimicrobiia</taxon>
        <taxon>Candidatus Sysuimicrobiales</taxon>
        <taxon>Candidatus Segetimicrobiaceae</taxon>
        <taxon>Candidatus Segetimicrobium</taxon>
    </lineage>
</organism>
<dbReference type="InterPro" id="IPR050251">
    <property type="entry name" value="HpcH-HpaI_aldolase"/>
</dbReference>
<keyword evidence="2" id="KW-0479">Metal-binding</keyword>
<comment type="similarity">
    <text evidence="1">Belongs to the HpcH/HpaI aldolase family.</text>
</comment>
<dbReference type="InterPro" id="IPR040442">
    <property type="entry name" value="Pyrv_kinase-like_dom_sf"/>
</dbReference>
<proteinExistence type="inferred from homology"/>
<dbReference type="PANTHER" id="PTHR30502">
    <property type="entry name" value="2-KETO-3-DEOXY-L-RHAMNONATE ALDOLASE"/>
    <property type="match status" value="1"/>
</dbReference>
<gene>
    <name evidence="5" type="ORF">E6H00_01005</name>
</gene>
<dbReference type="GO" id="GO:0046872">
    <property type="term" value="F:metal ion binding"/>
    <property type="evidence" value="ECO:0007669"/>
    <property type="project" value="UniProtKB-KW"/>
</dbReference>
<dbReference type="SUPFAM" id="SSF51621">
    <property type="entry name" value="Phosphoenolpyruvate/pyruvate domain"/>
    <property type="match status" value="1"/>
</dbReference>